<dbReference type="Proteomes" id="UP000634308">
    <property type="component" value="Unassembled WGS sequence"/>
</dbReference>
<keyword evidence="3" id="KW-1185">Reference proteome</keyword>
<dbReference type="PANTHER" id="PTHR18964:SF173">
    <property type="entry name" value="GLUCOKINASE"/>
    <property type="match status" value="1"/>
</dbReference>
<dbReference type="SUPFAM" id="SSF46785">
    <property type="entry name" value="Winged helix' DNA-binding domain"/>
    <property type="match status" value="1"/>
</dbReference>
<dbReference type="PANTHER" id="PTHR18964">
    <property type="entry name" value="ROK (REPRESSOR, ORF, KINASE) FAMILY"/>
    <property type="match status" value="1"/>
</dbReference>
<evidence type="ECO:0000256" key="1">
    <source>
        <dbReference type="SAM" id="MobiDB-lite"/>
    </source>
</evidence>
<proteinExistence type="predicted"/>
<dbReference type="InterPro" id="IPR036390">
    <property type="entry name" value="WH_DNA-bd_sf"/>
</dbReference>
<sequence>MSQPHALRRHNRRQILELIFNHEGMTRPQLAQLTGLSQVTVNAVVRQLQGECTVQLTPAPQQAPGRAAQYVQVAPKLGTVMALDVQPDLLSAQILGLARQPAVSLQQPVGTVGITEATLGLIEQVRQDCRFGPLRAVLIGLPAPVSAEGRVGEPSAVPTLDVDALQASGITVWFENDANLVSLAVHGRTPGLTHVAVLVERSSGTGMGLILGGTLYRGVQGRAGELGRAPWPQTTAPEVLEQLPAGQRLTATAFTLAGLCHALDLEQVVLGLEAERCEALEELLGPLLPPGVTVAREQDVAGAALGGAALCAVQRYRQELLDRPHHAAADASAGQAGPDGGDEHVA</sequence>
<feature type="region of interest" description="Disordered" evidence="1">
    <location>
        <begin position="326"/>
        <end position="346"/>
    </location>
</feature>
<organism evidence="2 3">
    <name type="scientific">Deinococcus seoulensis</name>
    <dbReference type="NCBI Taxonomy" id="1837379"/>
    <lineage>
        <taxon>Bacteria</taxon>
        <taxon>Thermotogati</taxon>
        <taxon>Deinococcota</taxon>
        <taxon>Deinococci</taxon>
        <taxon>Deinococcales</taxon>
        <taxon>Deinococcaceae</taxon>
        <taxon>Deinococcus</taxon>
    </lineage>
</organism>
<comment type="caution">
    <text evidence="2">The sequence shown here is derived from an EMBL/GenBank/DDBJ whole genome shotgun (WGS) entry which is preliminary data.</text>
</comment>
<name>A0ABQ2RWQ1_9DEIO</name>
<evidence type="ECO:0000313" key="3">
    <source>
        <dbReference type="Proteomes" id="UP000634308"/>
    </source>
</evidence>
<dbReference type="Gene3D" id="3.30.420.40">
    <property type="match status" value="2"/>
</dbReference>
<dbReference type="RefSeq" id="WP_189066790.1">
    <property type="nucleotide sequence ID" value="NZ_BMQM01000053.1"/>
</dbReference>
<dbReference type="EMBL" id="BMQM01000053">
    <property type="protein sequence ID" value="GGR75121.1"/>
    <property type="molecule type" value="Genomic_DNA"/>
</dbReference>
<dbReference type="Gene3D" id="1.10.10.10">
    <property type="entry name" value="Winged helix-like DNA-binding domain superfamily/Winged helix DNA-binding domain"/>
    <property type="match status" value="1"/>
</dbReference>
<dbReference type="InterPro" id="IPR043129">
    <property type="entry name" value="ATPase_NBD"/>
</dbReference>
<reference evidence="3" key="1">
    <citation type="journal article" date="2019" name="Int. J. Syst. Evol. Microbiol.">
        <title>The Global Catalogue of Microorganisms (GCM) 10K type strain sequencing project: providing services to taxonomists for standard genome sequencing and annotation.</title>
        <authorList>
            <consortium name="The Broad Institute Genomics Platform"/>
            <consortium name="The Broad Institute Genome Sequencing Center for Infectious Disease"/>
            <person name="Wu L."/>
            <person name="Ma J."/>
        </authorList>
    </citation>
    <scope>NUCLEOTIDE SEQUENCE [LARGE SCALE GENOMIC DNA]</scope>
    <source>
        <strain evidence="3">JCM 31404</strain>
    </source>
</reference>
<protein>
    <recommendedName>
        <fullName evidence="4">ROK family transcriptional regulator</fullName>
    </recommendedName>
</protein>
<dbReference type="InterPro" id="IPR000600">
    <property type="entry name" value="ROK"/>
</dbReference>
<dbReference type="CDD" id="cd23763">
    <property type="entry name" value="ASKHA_ATPase_ROK"/>
    <property type="match status" value="1"/>
</dbReference>
<dbReference type="Pfam" id="PF00480">
    <property type="entry name" value="ROK"/>
    <property type="match status" value="1"/>
</dbReference>
<gene>
    <name evidence="2" type="ORF">GCM10008959_40320</name>
</gene>
<dbReference type="SUPFAM" id="SSF53067">
    <property type="entry name" value="Actin-like ATPase domain"/>
    <property type="match status" value="1"/>
</dbReference>
<accession>A0ABQ2RWQ1</accession>
<dbReference type="InterPro" id="IPR036388">
    <property type="entry name" value="WH-like_DNA-bd_sf"/>
</dbReference>
<evidence type="ECO:0000313" key="2">
    <source>
        <dbReference type="EMBL" id="GGR75121.1"/>
    </source>
</evidence>
<evidence type="ECO:0008006" key="4">
    <source>
        <dbReference type="Google" id="ProtNLM"/>
    </source>
</evidence>
<dbReference type="Pfam" id="PF13412">
    <property type="entry name" value="HTH_24"/>
    <property type="match status" value="1"/>
</dbReference>